<dbReference type="CDD" id="cd00067">
    <property type="entry name" value="GAL4"/>
    <property type="match status" value="1"/>
</dbReference>
<evidence type="ECO:0000256" key="4">
    <source>
        <dbReference type="ARBA" id="ARBA00023163"/>
    </source>
</evidence>
<feature type="domain" description="Zn(2)-C6 fungal-type" evidence="7">
    <location>
        <begin position="25"/>
        <end position="61"/>
    </location>
</feature>
<accession>A0ABP0AXI1</accession>
<keyword evidence="9" id="KW-1185">Reference proteome</keyword>
<comment type="subcellular location">
    <subcellularLocation>
        <location evidence="1">Nucleus</location>
    </subcellularLocation>
</comment>
<name>A0ABP0AXI1_9PEZI</name>
<organism evidence="8 9">
    <name type="scientific">Sporothrix eucalyptigena</name>
    <dbReference type="NCBI Taxonomy" id="1812306"/>
    <lineage>
        <taxon>Eukaryota</taxon>
        <taxon>Fungi</taxon>
        <taxon>Dikarya</taxon>
        <taxon>Ascomycota</taxon>
        <taxon>Pezizomycotina</taxon>
        <taxon>Sordariomycetes</taxon>
        <taxon>Sordariomycetidae</taxon>
        <taxon>Ophiostomatales</taxon>
        <taxon>Ophiostomataceae</taxon>
        <taxon>Sporothrix</taxon>
    </lineage>
</organism>
<dbReference type="Proteomes" id="UP001642482">
    <property type="component" value="Unassembled WGS sequence"/>
</dbReference>
<evidence type="ECO:0000256" key="6">
    <source>
        <dbReference type="SAM" id="MobiDB-lite"/>
    </source>
</evidence>
<dbReference type="PANTHER" id="PTHR47338:SF5">
    <property type="entry name" value="ZN(II)2CYS6 TRANSCRIPTION FACTOR (EUROFUNG)"/>
    <property type="match status" value="1"/>
</dbReference>
<evidence type="ECO:0000313" key="8">
    <source>
        <dbReference type="EMBL" id="CAK7211969.1"/>
    </source>
</evidence>
<protein>
    <recommendedName>
        <fullName evidence="7">Zn(2)-C6 fungal-type domain-containing protein</fullName>
    </recommendedName>
</protein>
<evidence type="ECO:0000256" key="3">
    <source>
        <dbReference type="ARBA" id="ARBA00023015"/>
    </source>
</evidence>
<feature type="compositionally biased region" description="Polar residues" evidence="6">
    <location>
        <begin position="608"/>
        <end position="623"/>
    </location>
</feature>
<dbReference type="InterPro" id="IPR001138">
    <property type="entry name" value="Zn2Cys6_DnaBD"/>
</dbReference>
<dbReference type="SUPFAM" id="SSF57701">
    <property type="entry name" value="Zn2/Cys6 DNA-binding domain"/>
    <property type="match status" value="1"/>
</dbReference>
<proteinExistence type="predicted"/>
<dbReference type="InterPro" id="IPR036864">
    <property type="entry name" value="Zn2-C6_fun-type_DNA-bd_sf"/>
</dbReference>
<gene>
    <name evidence="8" type="ORF">SEUCBS140593_001345</name>
</gene>
<evidence type="ECO:0000259" key="7">
    <source>
        <dbReference type="PROSITE" id="PS50048"/>
    </source>
</evidence>
<dbReference type="PANTHER" id="PTHR47338">
    <property type="entry name" value="ZN(II)2CYS6 TRANSCRIPTION FACTOR (EUROFUNG)-RELATED"/>
    <property type="match status" value="1"/>
</dbReference>
<comment type="caution">
    <text evidence="8">The sequence shown here is derived from an EMBL/GenBank/DDBJ whole genome shotgun (WGS) entry which is preliminary data.</text>
</comment>
<keyword evidence="3" id="KW-0805">Transcription regulation</keyword>
<dbReference type="PROSITE" id="PS50048">
    <property type="entry name" value="ZN2_CY6_FUNGAL_2"/>
    <property type="match status" value="1"/>
</dbReference>
<evidence type="ECO:0000256" key="5">
    <source>
        <dbReference type="ARBA" id="ARBA00023242"/>
    </source>
</evidence>
<feature type="region of interest" description="Disordered" evidence="6">
    <location>
        <begin position="595"/>
        <end position="623"/>
    </location>
</feature>
<reference evidence="8 9" key="1">
    <citation type="submission" date="2024-01" db="EMBL/GenBank/DDBJ databases">
        <authorList>
            <person name="Allen C."/>
            <person name="Tagirdzhanova G."/>
        </authorList>
    </citation>
    <scope>NUCLEOTIDE SEQUENCE [LARGE SCALE GENOMIC DNA]</scope>
</reference>
<dbReference type="EMBL" id="CAWUHD010000008">
    <property type="protein sequence ID" value="CAK7211969.1"/>
    <property type="molecule type" value="Genomic_DNA"/>
</dbReference>
<evidence type="ECO:0000256" key="2">
    <source>
        <dbReference type="ARBA" id="ARBA00022723"/>
    </source>
</evidence>
<dbReference type="InterPro" id="IPR050815">
    <property type="entry name" value="TF_fung"/>
</dbReference>
<sequence length="660" mass="71995">MVGQVEVVSPRAFPPTKRTRRALIACTRCRRNRSKCKHSNIRPPCAGCLEAGPAVAETCVFLNRQGNKINPPPESPRPTTAIASSPTSVPALIHVHTSLTDIVSPDEILEGCRTYVQCCFQVDFVPKVRFLAEVQRHPENVNQFLLASLLAMSARFCEKLVTRFGGSPGKATNVFLRLAERMAPAEMYRPTLGSAQGFMLLGAAEWAKGDCNCALIHLGVAATMSGMLRLHREDTYTLPADAPPSDVVRAEEARRTLWMMGLLRNLFAGNYSPVPFALNELTALLPAEEQDAALGVVPAARAALPYSQAAVDNPPLGAPDFRVRSLFGTVIQAYQLWGRVARGACLDMDHPKRAREGLPPLQGAPLWSPDSRYAKQVAVLAAWEQGLSQAHAWSEWNLRVYRAQDLDIAFASIFVAVRLCNIVLRCSYLTEIRASLNAGIDTEESAFFRQMSSDLFANVLALHDGITLLLASRPSSQGFPPLLPFALYSCGSLATQLSRCPQLCAQLVPRVPSILEQAKADLLAICQTWPIAEHWHSTLETASAVLQRSPLTAEPPVTPQGEAPAQIQTPPYEFMLRSPDILRTPTPWQERTAGTVSVHSVRSPPITQPVSTQQTASGMATSPSHTLCLPFESARYPGTIMLGHEPTFAPEDSALASWVF</sequence>
<keyword evidence="4" id="KW-0804">Transcription</keyword>
<evidence type="ECO:0000313" key="9">
    <source>
        <dbReference type="Proteomes" id="UP001642482"/>
    </source>
</evidence>
<keyword evidence="5" id="KW-0539">Nucleus</keyword>
<dbReference type="CDD" id="cd12148">
    <property type="entry name" value="fungal_TF_MHR"/>
    <property type="match status" value="1"/>
</dbReference>
<evidence type="ECO:0000256" key="1">
    <source>
        <dbReference type="ARBA" id="ARBA00004123"/>
    </source>
</evidence>
<keyword evidence="2" id="KW-0479">Metal-binding</keyword>